<comment type="caution">
    <text evidence="1">The sequence shown here is derived from an EMBL/GenBank/DDBJ whole genome shotgun (WGS) entry which is preliminary data.</text>
</comment>
<organism evidence="1 2">
    <name type="scientific">Thalassospira lucentensis</name>
    <dbReference type="NCBI Taxonomy" id="168935"/>
    <lineage>
        <taxon>Bacteria</taxon>
        <taxon>Pseudomonadati</taxon>
        <taxon>Pseudomonadota</taxon>
        <taxon>Alphaproteobacteria</taxon>
        <taxon>Rhodospirillales</taxon>
        <taxon>Thalassospiraceae</taxon>
        <taxon>Thalassospira</taxon>
    </lineage>
</organism>
<dbReference type="Proteomes" id="UP000264179">
    <property type="component" value="Unassembled WGS sequence"/>
</dbReference>
<evidence type="ECO:0000313" key="1">
    <source>
        <dbReference type="EMBL" id="HCW66870.1"/>
    </source>
</evidence>
<dbReference type="EMBL" id="DPOP01000062">
    <property type="protein sequence ID" value="HCW66870.1"/>
    <property type="molecule type" value="Genomic_DNA"/>
</dbReference>
<name>A0A3D5N700_9PROT</name>
<accession>A0A3D5N700</accession>
<dbReference type="AlphaFoldDB" id="A0A3D5N700"/>
<gene>
    <name evidence="1" type="ORF">DHR80_06585</name>
</gene>
<protein>
    <submittedName>
        <fullName evidence="1">Uncharacterized protein</fullName>
    </submittedName>
</protein>
<proteinExistence type="predicted"/>
<sequence>MIANTFANPFYACRNADIVVDLKSDLPQTQCRAAGADILVDDDVLWWQGGVTIDPDNYENPVRSVRTETGGWPWIVIGGRIAR</sequence>
<reference evidence="1 2" key="1">
    <citation type="journal article" date="2018" name="Nat. Biotechnol.">
        <title>A standardized bacterial taxonomy based on genome phylogeny substantially revises the tree of life.</title>
        <authorList>
            <person name="Parks D.H."/>
            <person name="Chuvochina M."/>
            <person name="Waite D.W."/>
            <person name="Rinke C."/>
            <person name="Skarshewski A."/>
            <person name="Chaumeil P.A."/>
            <person name="Hugenholtz P."/>
        </authorList>
    </citation>
    <scope>NUCLEOTIDE SEQUENCE [LARGE SCALE GENOMIC DNA]</scope>
    <source>
        <strain evidence="1">UBA9881</strain>
    </source>
</reference>
<evidence type="ECO:0000313" key="2">
    <source>
        <dbReference type="Proteomes" id="UP000264179"/>
    </source>
</evidence>